<evidence type="ECO:0000313" key="1">
    <source>
        <dbReference type="EMBL" id="RFZ44496.1"/>
    </source>
</evidence>
<evidence type="ECO:0008006" key="3">
    <source>
        <dbReference type="Google" id="ProtNLM"/>
    </source>
</evidence>
<protein>
    <recommendedName>
        <fullName evidence="3">Sulfotransferase family protein</fullName>
    </recommendedName>
</protein>
<reference evidence="1 2" key="1">
    <citation type="journal article" date="2018" name="Sci. Rep.">
        <title>Extensive genomic diversity among Mycobacterium marinum strains revealed by whole genome sequencing.</title>
        <authorList>
            <person name="Das S."/>
            <person name="Pettersson B.M."/>
            <person name="Behra P.R."/>
            <person name="Mallick A."/>
            <person name="Cheramie M."/>
            <person name="Ramesh M."/>
            <person name="Shirreff L."/>
            <person name="DuCote T."/>
            <person name="Dasgupta S."/>
            <person name="Ennis D.G."/>
            <person name="Kirsebom L.A."/>
        </authorList>
    </citation>
    <scope>NUCLEOTIDE SEQUENCE [LARGE SCALE GENOMIC DNA]</scope>
    <source>
        <strain evidence="1 2">Davis1</strain>
    </source>
</reference>
<proteinExistence type="predicted"/>
<dbReference type="AlphaFoldDB" id="A0A3E2MZ16"/>
<dbReference type="Gene3D" id="3.40.50.300">
    <property type="entry name" value="P-loop containing nucleotide triphosphate hydrolases"/>
    <property type="match status" value="1"/>
</dbReference>
<sequence>MTSCSGVQTYRACTTYPYMVSIDYGLQPGISHNSPTPPPVVRMDIAGLPSYDYLLQRVATGRLRLVLLLSPPRTGSTALANALARHGQVDAVVTEPAGQYHLRADARVVETFGLIADAVAAVGPRPASRPAVVLIKETAQHIGPDREWRAWRAIIDKTLVLVRQPALALESLILMTLGLADLLSGGAEARPRLWLSPAGQATCPPATLTCWADFLAQLREERDFSGFDEGRLRAHWHKSALFGMPSLQREVWANEARQHRLGDVGNFEPYLGTPPCALSTLPEPLARPFNDRHFAWSALWDLYGNTPAGDEAMALVDFAAVQADPPARLGALAAFLGLSPRDPSASPPIARSGYDTRCPQLHDVLFREARARTDIAPGNRQPLPVEGFPAWLHPQLRAAQTIYRNLHRELRQR</sequence>
<organism evidence="1 2">
    <name type="scientific">Mycobacterium marinum</name>
    <dbReference type="NCBI Taxonomy" id="1781"/>
    <lineage>
        <taxon>Bacteria</taxon>
        <taxon>Bacillati</taxon>
        <taxon>Actinomycetota</taxon>
        <taxon>Actinomycetes</taxon>
        <taxon>Mycobacteriales</taxon>
        <taxon>Mycobacteriaceae</taxon>
        <taxon>Mycobacterium</taxon>
        <taxon>Mycobacterium ulcerans group</taxon>
    </lineage>
</organism>
<accession>A0A3E2MZ16</accession>
<comment type="caution">
    <text evidence="1">The sequence shown here is derived from an EMBL/GenBank/DDBJ whole genome shotgun (WGS) entry which is preliminary data.</text>
</comment>
<evidence type="ECO:0000313" key="2">
    <source>
        <dbReference type="Proteomes" id="UP000257451"/>
    </source>
</evidence>
<gene>
    <name evidence="1" type="ORF">DAVIS_01520</name>
</gene>
<dbReference type="InterPro" id="IPR027417">
    <property type="entry name" value="P-loop_NTPase"/>
</dbReference>
<dbReference type="SUPFAM" id="SSF52540">
    <property type="entry name" value="P-loop containing nucleoside triphosphate hydrolases"/>
    <property type="match status" value="1"/>
</dbReference>
<name>A0A3E2MZ16_MYCMR</name>
<dbReference type="Proteomes" id="UP000257451">
    <property type="component" value="Unassembled WGS sequence"/>
</dbReference>
<dbReference type="EMBL" id="PEDF01000042">
    <property type="protein sequence ID" value="RFZ44496.1"/>
    <property type="molecule type" value="Genomic_DNA"/>
</dbReference>